<dbReference type="PANTHER" id="PTHR43874:SF125">
    <property type="entry name" value="TWO-COMPONENT RESPONSE REGULATOR-LIKE APRR7"/>
    <property type="match status" value="1"/>
</dbReference>
<keyword evidence="4" id="KW-0090">Biological rhythms</keyword>
<feature type="region of interest" description="Disordered" evidence="8">
    <location>
        <begin position="419"/>
        <end position="473"/>
    </location>
</feature>
<dbReference type="GO" id="GO:0048511">
    <property type="term" value="P:rhythmic process"/>
    <property type="evidence" value="ECO:0007669"/>
    <property type="project" value="UniProtKB-KW"/>
</dbReference>
<keyword evidence="5 7" id="KW-0539">Nucleus</keyword>
<dbReference type="EnsemblPlants" id="Pp3c16_18460V3.18">
    <property type="protein sequence ID" value="Pp3c16_18460V3.18"/>
    <property type="gene ID" value="Pp3c16_18460"/>
</dbReference>
<feature type="compositionally biased region" description="Low complexity" evidence="8">
    <location>
        <begin position="803"/>
        <end position="813"/>
    </location>
</feature>
<evidence type="ECO:0000256" key="7">
    <source>
        <dbReference type="PROSITE-ProRule" id="PRU00357"/>
    </source>
</evidence>
<reference evidence="11 12" key="1">
    <citation type="journal article" date="2008" name="Science">
        <title>The Physcomitrella genome reveals evolutionary insights into the conquest of land by plants.</title>
        <authorList>
            <person name="Rensing S."/>
            <person name="Lang D."/>
            <person name="Zimmer A."/>
            <person name="Terry A."/>
            <person name="Salamov A."/>
            <person name="Shapiro H."/>
            <person name="Nishiyama T."/>
            <person name="Perroud P.-F."/>
            <person name="Lindquist E."/>
            <person name="Kamisugi Y."/>
            <person name="Tanahashi T."/>
            <person name="Sakakibara K."/>
            <person name="Fujita T."/>
            <person name="Oishi K."/>
            <person name="Shin-I T."/>
            <person name="Kuroki Y."/>
            <person name="Toyoda A."/>
            <person name="Suzuki Y."/>
            <person name="Hashimoto A."/>
            <person name="Yamaguchi K."/>
            <person name="Sugano A."/>
            <person name="Kohara Y."/>
            <person name="Fujiyama A."/>
            <person name="Anterola A."/>
            <person name="Aoki S."/>
            <person name="Ashton N."/>
            <person name="Barbazuk W.B."/>
            <person name="Barker E."/>
            <person name="Bennetzen J."/>
            <person name="Bezanilla M."/>
            <person name="Blankenship R."/>
            <person name="Cho S.H."/>
            <person name="Dutcher S."/>
            <person name="Estelle M."/>
            <person name="Fawcett J.A."/>
            <person name="Gundlach H."/>
            <person name="Hanada K."/>
            <person name="Heyl A."/>
            <person name="Hicks K.A."/>
            <person name="Hugh J."/>
            <person name="Lohr M."/>
            <person name="Mayer K."/>
            <person name="Melkozernov A."/>
            <person name="Murata T."/>
            <person name="Nelson D."/>
            <person name="Pils B."/>
            <person name="Prigge M."/>
            <person name="Reiss B."/>
            <person name="Renner T."/>
            <person name="Rombauts S."/>
            <person name="Rushton P."/>
            <person name="Sanderfoot A."/>
            <person name="Schween G."/>
            <person name="Shiu S.-H."/>
            <person name="Stueber K."/>
            <person name="Theodoulou F.L."/>
            <person name="Tu H."/>
            <person name="Van de Peer Y."/>
            <person name="Verrier P.J."/>
            <person name="Waters E."/>
            <person name="Wood A."/>
            <person name="Yang L."/>
            <person name="Cove D."/>
            <person name="Cuming A."/>
            <person name="Hasebe M."/>
            <person name="Lucas S."/>
            <person name="Mishler D.B."/>
            <person name="Reski R."/>
            <person name="Grigoriev I."/>
            <person name="Quatrano R.S."/>
            <person name="Boore J.L."/>
        </authorList>
    </citation>
    <scope>NUCLEOTIDE SEQUENCE [LARGE SCALE GENOMIC DNA]</scope>
    <source>
        <strain evidence="11 12">cv. Gransden 2004</strain>
    </source>
</reference>
<sequence>MTADLSEVESESRPLRPFSGGGTAWVESNVGIPEGPEWRIKDGFKTQKEVDRGREQVGVNRVVVREKNGARLENGRRITDRSGTAVLKAREGPKDIAEQRMRKLDHQFPANDLLGTSESDEDGRREDSAEDHYEEGDAVAAVACEKQRLLGIAQTREQQHGTDVAAGIQGGDSWESFLLKRKLRVLLVEDDDATRHVVGALLRNCNYEVTSVANGSLAWGLLEEANSNFDLVLTDVVMPCLSGVGILSKMLKREACKRVPIVIMSSYDSLNIVFRCLSKGACDYLVKPVRKNELKNLWQHVWRKCHSGSSIGSRSGSGNQTGEVARPQSRGVEAADNPIGSNDGNGSSDGSDNGSSRLNAQGGSDNGSGNQACVQPVQVPRNNAVPEAADGDEEGQATSQDKGAELDEEMGHDLEMATRPSACNTTGKDQQPEVARQLDEDAACVFQDAGQSPDGINGESPSSSLRNDAAEESSPKAIDLINVVACQPQTQDAEQPQESENDFDELDPQGSSPKVNSGSDSGPMLELSLKRPRSAVDNDGELEERQPLRYSGGSAFSRYDSGGTIIQQHYQGGSSLPLNGYPMCGAYGVYGMPGGGSGGSLRLGMGMDRIGSSKESVKGLTSPLSHPQNVEKAGGQDGCSSATQTTEDALIVPGMPMAIPIPPPGMLAYDGVGGSYGPAMHPMYYAHPSARIAAPPPHMGERGEVYNQSPAFKEQDSGSGHHSQAGQSHQHMHHHQGNHHHHHHHYHHGNGAQHSGNAGVQDEQQQSVVTLGSGAPRCGSTGMDGQSGSSNGYGSTGNGNGSMNGSASGSNTGVNNGQSGLGAMLMANDNSGSNGAGGTDPSVDGVSGGNGLCTDQMRFARREAALNKFRQKRKERCFEKKVRYQSRKRLAEQRPRVRGQFVRQAVYDPSADRSCSISKVFKERQRRKRQLVCLPPRGNFLLLILFYYEDTKFLYAELKYKFPRVNRGTEFSFTKNYVTS</sequence>
<feature type="region of interest" description="Disordered" evidence="8">
    <location>
        <begin position="613"/>
        <end position="643"/>
    </location>
</feature>
<dbReference type="RefSeq" id="XP_024398055.1">
    <property type="nucleotide sequence ID" value="XM_024542287.2"/>
</dbReference>
<reference evidence="11" key="3">
    <citation type="submission" date="2020-12" db="UniProtKB">
        <authorList>
            <consortium name="EnsemblPlants"/>
        </authorList>
    </citation>
    <scope>IDENTIFICATION</scope>
</reference>
<dbReference type="SMART" id="SM00448">
    <property type="entry name" value="REC"/>
    <property type="match status" value="1"/>
</dbReference>
<dbReference type="RefSeq" id="XP_024398051.1">
    <property type="nucleotide sequence ID" value="XM_024542283.2"/>
</dbReference>
<dbReference type="KEGG" id="ppp:112293145"/>
<feature type="domain" description="CCT" evidence="10">
    <location>
        <begin position="862"/>
        <end position="904"/>
    </location>
</feature>
<dbReference type="GeneID" id="112293145"/>
<dbReference type="PANTHER" id="PTHR43874">
    <property type="entry name" value="TWO-COMPONENT RESPONSE REGULATOR"/>
    <property type="match status" value="1"/>
</dbReference>
<reference evidence="11 12" key="2">
    <citation type="journal article" date="2018" name="Plant J.">
        <title>The Physcomitrella patens chromosome-scale assembly reveals moss genome structure and evolution.</title>
        <authorList>
            <person name="Lang D."/>
            <person name="Ullrich K.K."/>
            <person name="Murat F."/>
            <person name="Fuchs J."/>
            <person name="Jenkins J."/>
            <person name="Haas F.B."/>
            <person name="Piednoel M."/>
            <person name="Gundlach H."/>
            <person name="Van Bel M."/>
            <person name="Meyberg R."/>
            <person name="Vives C."/>
            <person name="Morata J."/>
            <person name="Symeonidi A."/>
            <person name="Hiss M."/>
            <person name="Muchero W."/>
            <person name="Kamisugi Y."/>
            <person name="Saleh O."/>
            <person name="Blanc G."/>
            <person name="Decker E.L."/>
            <person name="van Gessel N."/>
            <person name="Grimwood J."/>
            <person name="Hayes R.D."/>
            <person name="Graham S.W."/>
            <person name="Gunter L.E."/>
            <person name="McDaniel S.F."/>
            <person name="Hoernstein S.N.W."/>
            <person name="Larsson A."/>
            <person name="Li F.W."/>
            <person name="Perroud P.F."/>
            <person name="Phillips J."/>
            <person name="Ranjan P."/>
            <person name="Rokshar D.S."/>
            <person name="Rothfels C.J."/>
            <person name="Schneider L."/>
            <person name="Shu S."/>
            <person name="Stevenson D.W."/>
            <person name="Thummler F."/>
            <person name="Tillich M."/>
            <person name="Villarreal Aguilar J.C."/>
            <person name="Widiez T."/>
            <person name="Wong G.K."/>
            <person name="Wymore A."/>
            <person name="Zhang Y."/>
            <person name="Zimmer A.D."/>
            <person name="Quatrano R.S."/>
            <person name="Mayer K.F.X."/>
            <person name="Goodstein D."/>
            <person name="Casacuberta J.M."/>
            <person name="Vandepoele K."/>
            <person name="Reski R."/>
            <person name="Cuming A.C."/>
            <person name="Tuskan G.A."/>
            <person name="Maumus F."/>
            <person name="Salse J."/>
            <person name="Schmutz J."/>
            <person name="Rensing S.A."/>
        </authorList>
    </citation>
    <scope>NUCLEOTIDE SEQUENCE [LARGE SCALE GENOMIC DNA]</scope>
    <source>
        <strain evidence="11 12">cv. Gransden 2004</strain>
    </source>
</reference>
<dbReference type="Pfam" id="PF00072">
    <property type="entry name" value="Response_reg"/>
    <property type="match status" value="1"/>
</dbReference>
<evidence type="ECO:0000313" key="11">
    <source>
        <dbReference type="EnsemblPlants" id="Pp3c16_18460V3.18"/>
    </source>
</evidence>
<dbReference type="EnsemblPlants" id="Pp3c16_18460V3.17">
    <property type="protein sequence ID" value="Pp3c16_18460V3.17"/>
    <property type="gene ID" value="Pp3c16_18460"/>
</dbReference>
<dbReference type="GO" id="GO:0009736">
    <property type="term" value="P:cytokinin-activated signaling pathway"/>
    <property type="evidence" value="ECO:0007669"/>
    <property type="project" value="InterPro"/>
</dbReference>
<dbReference type="RefSeq" id="XP_024398052.1">
    <property type="nucleotide sequence ID" value="XM_024542284.2"/>
</dbReference>
<dbReference type="EMBL" id="ABEU02000016">
    <property type="status" value="NOT_ANNOTATED_CDS"/>
    <property type="molecule type" value="Genomic_DNA"/>
</dbReference>
<evidence type="ECO:0000256" key="2">
    <source>
        <dbReference type="ARBA" id="ARBA00010330"/>
    </source>
</evidence>
<evidence type="ECO:0000259" key="10">
    <source>
        <dbReference type="PROSITE" id="PS51017"/>
    </source>
</evidence>
<evidence type="ECO:0000313" key="12">
    <source>
        <dbReference type="Proteomes" id="UP000006727"/>
    </source>
</evidence>
<feature type="compositionally biased region" description="Polar residues" evidence="8">
    <location>
        <begin position="756"/>
        <end position="770"/>
    </location>
</feature>
<dbReference type="Gramene" id="Pp3c16_18460V3.17">
    <property type="protein sequence ID" value="Pp3c16_18460V3.17"/>
    <property type="gene ID" value="Pp3c16_18460"/>
</dbReference>
<dbReference type="Pfam" id="PF06203">
    <property type="entry name" value="CCT"/>
    <property type="match status" value="1"/>
</dbReference>
<dbReference type="RefSeq" id="XP_024398053.1">
    <property type="nucleotide sequence ID" value="XM_024542285.2"/>
</dbReference>
<dbReference type="Gramene" id="Pp3c16_18460V3.18">
    <property type="protein sequence ID" value="Pp3c16_18460V3.18"/>
    <property type="gene ID" value="Pp3c16_18460"/>
</dbReference>
<evidence type="ECO:0000256" key="4">
    <source>
        <dbReference type="ARBA" id="ARBA00023108"/>
    </source>
</evidence>
<keyword evidence="6" id="KW-0597">Phosphoprotein</keyword>
<evidence type="ECO:0000256" key="8">
    <source>
        <dbReference type="SAM" id="MobiDB-lite"/>
    </source>
</evidence>
<gene>
    <name evidence="11" type="primary">LOC112293145</name>
</gene>
<dbReference type="OrthoDB" id="60033at2759"/>
<dbReference type="AlphaFoldDB" id="A0A7I4B3S6"/>
<feature type="compositionally biased region" description="Low complexity" evidence="8">
    <location>
        <begin position="340"/>
        <end position="356"/>
    </location>
</feature>
<feature type="region of interest" description="Disordered" evidence="8">
    <location>
        <begin position="104"/>
        <end position="135"/>
    </location>
</feature>
<comment type="similarity">
    <text evidence="2">Belongs to the ARR-like family.</text>
</comment>
<dbReference type="PROSITE" id="PS50110">
    <property type="entry name" value="RESPONSE_REGULATORY"/>
    <property type="match status" value="1"/>
</dbReference>
<keyword evidence="12" id="KW-1185">Reference proteome</keyword>
<feature type="modified residue" description="4-aspartylphosphate" evidence="6">
    <location>
        <position position="235"/>
    </location>
</feature>
<evidence type="ECO:0000259" key="9">
    <source>
        <dbReference type="PROSITE" id="PS50110"/>
    </source>
</evidence>
<comment type="subcellular location">
    <subcellularLocation>
        <location evidence="1 7">Nucleus</location>
    </subcellularLocation>
</comment>
<feature type="compositionally biased region" description="Basic residues" evidence="8">
    <location>
        <begin position="730"/>
        <end position="748"/>
    </location>
</feature>
<dbReference type="GO" id="GO:0005634">
    <property type="term" value="C:nucleus"/>
    <property type="evidence" value="ECO:0007669"/>
    <property type="project" value="UniProtKB-SubCell"/>
</dbReference>
<dbReference type="InterPro" id="IPR001789">
    <property type="entry name" value="Sig_transdc_resp-reg_receiver"/>
</dbReference>
<evidence type="ECO:0000256" key="3">
    <source>
        <dbReference type="ARBA" id="ARBA00023012"/>
    </source>
</evidence>
<name>A0A7I4B3S6_PHYPA</name>
<dbReference type="Gene3D" id="3.40.50.2300">
    <property type="match status" value="1"/>
</dbReference>
<feature type="compositionally biased region" description="Acidic residues" evidence="8">
    <location>
        <begin position="495"/>
        <end position="507"/>
    </location>
</feature>
<dbReference type="InterPro" id="IPR010402">
    <property type="entry name" value="CCT_domain"/>
</dbReference>
<feature type="compositionally biased region" description="Basic and acidic residues" evidence="8">
    <location>
        <begin position="122"/>
        <end position="131"/>
    </location>
</feature>
<dbReference type="SUPFAM" id="SSF52172">
    <property type="entry name" value="CheY-like"/>
    <property type="match status" value="1"/>
</dbReference>
<proteinExistence type="inferred from homology"/>
<feature type="region of interest" description="Disordered" evidence="8">
    <location>
        <begin position="1"/>
        <end position="30"/>
    </location>
</feature>
<feature type="compositionally biased region" description="Polar residues" evidence="8">
    <location>
        <begin position="509"/>
        <end position="520"/>
    </location>
</feature>
<feature type="compositionally biased region" description="Low complexity" evidence="8">
    <location>
        <begin position="717"/>
        <end position="729"/>
    </location>
</feature>
<dbReference type="PROSITE" id="PS51017">
    <property type="entry name" value="CCT"/>
    <property type="match status" value="1"/>
</dbReference>
<feature type="compositionally biased region" description="Polar residues" evidence="8">
    <location>
        <begin position="357"/>
        <end position="373"/>
    </location>
</feature>
<protein>
    <submittedName>
        <fullName evidence="11">Uncharacterized protein</fullName>
    </submittedName>
</protein>
<feature type="compositionally biased region" description="Low complexity" evidence="8">
    <location>
        <begin position="308"/>
        <end position="318"/>
    </location>
</feature>
<dbReference type="FunCoup" id="A0A7I4B3S6">
    <property type="interactions" value="2"/>
</dbReference>
<evidence type="ECO:0000256" key="6">
    <source>
        <dbReference type="PROSITE-ProRule" id="PRU00169"/>
    </source>
</evidence>
<feature type="domain" description="Response regulatory" evidence="9">
    <location>
        <begin position="184"/>
        <end position="302"/>
    </location>
</feature>
<dbReference type="Proteomes" id="UP000006727">
    <property type="component" value="Chromosome 16"/>
</dbReference>
<dbReference type="InterPro" id="IPR045279">
    <property type="entry name" value="ARR-like"/>
</dbReference>
<dbReference type="GO" id="GO:0000160">
    <property type="term" value="P:phosphorelay signal transduction system"/>
    <property type="evidence" value="ECO:0007669"/>
    <property type="project" value="UniProtKB-KW"/>
</dbReference>
<organism evidence="11 12">
    <name type="scientific">Physcomitrium patens</name>
    <name type="common">Spreading-leaved earth moss</name>
    <name type="synonym">Physcomitrella patens</name>
    <dbReference type="NCBI Taxonomy" id="3218"/>
    <lineage>
        <taxon>Eukaryota</taxon>
        <taxon>Viridiplantae</taxon>
        <taxon>Streptophyta</taxon>
        <taxon>Embryophyta</taxon>
        <taxon>Bryophyta</taxon>
        <taxon>Bryophytina</taxon>
        <taxon>Bryopsida</taxon>
        <taxon>Funariidae</taxon>
        <taxon>Funariales</taxon>
        <taxon>Funariaceae</taxon>
        <taxon>Physcomitrium</taxon>
    </lineage>
</organism>
<accession>A0A7I4B3S6</accession>
<keyword evidence="3" id="KW-0902">Two-component regulatory system</keyword>
<feature type="region of interest" description="Disordered" evidence="8">
    <location>
        <begin position="308"/>
        <end position="374"/>
    </location>
</feature>
<dbReference type="InterPro" id="IPR011006">
    <property type="entry name" value="CheY-like_superfamily"/>
</dbReference>
<dbReference type="RefSeq" id="XP_024398054.1">
    <property type="nucleotide sequence ID" value="XM_024542286.2"/>
</dbReference>
<feature type="region of interest" description="Disordered" evidence="8">
    <location>
        <begin position="711"/>
        <end position="849"/>
    </location>
</feature>
<evidence type="ECO:0000256" key="1">
    <source>
        <dbReference type="ARBA" id="ARBA00004123"/>
    </source>
</evidence>
<feature type="region of interest" description="Disordered" evidence="8">
    <location>
        <begin position="488"/>
        <end position="555"/>
    </location>
</feature>
<evidence type="ECO:0000256" key="5">
    <source>
        <dbReference type="ARBA" id="ARBA00023242"/>
    </source>
</evidence>